<feature type="compositionally biased region" description="Polar residues" evidence="1">
    <location>
        <begin position="20"/>
        <end position="31"/>
    </location>
</feature>
<dbReference type="PANTHER" id="PTHR22705:SF0">
    <property type="entry name" value="ZZ-TYPE ZINC FINGER-CONTAINING PROTEIN 3"/>
    <property type="match status" value="1"/>
</dbReference>
<feature type="region of interest" description="Disordered" evidence="1">
    <location>
        <begin position="1"/>
        <end position="70"/>
    </location>
</feature>
<keyword evidence="3" id="KW-1185">Reference proteome</keyword>
<dbReference type="PANTHER" id="PTHR22705">
    <property type="entry name" value="ZINC FINGER, ZZ DOMAIN CONTAINING 3"/>
    <property type="match status" value="1"/>
</dbReference>
<feature type="compositionally biased region" description="Acidic residues" evidence="1">
    <location>
        <begin position="139"/>
        <end position="152"/>
    </location>
</feature>
<dbReference type="KEGG" id="mbe:MBM_02235"/>
<feature type="compositionally biased region" description="Basic and acidic residues" evidence="1">
    <location>
        <begin position="153"/>
        <end position="163"/>
    </location>
</feature>
<evidence type="ECO:0000313" key="3">
    <source>
        <dbReference type="Proteomes" id="UP000006753"/>
    </source>
</evidence>
<accession>K1XDQ5</accession>
<dbReference type="OMA" id="INWAKYQ"/>
<proteinExistence type="predicted"/>
<sequence length="241" mass="26447">MPALSINTSPKATRPDGHSPHSTAKSRSTSPARPPVSPITPTRRPVQPALRQTFVHSQPPQVAVPLPAPEPIKFDENPDVLATKAALSILLMQRRIAEEDIKSLQRTKERGMADPEEFLRALQAGEIKQKGDAFMGVAPDDDDEDEDMEPLEQDTKDSKAWEKLPKQQNVVRLPHINWDQYAVVGDSLEKLHADQLQNPPEGSPQLLGPDGLLSASAFGSVPVTPAREKMEKMGTRKGGKR</sequence>
<dbReference type="RefSeq" id="XP_007290124.1">
    <property type="nucleotide sequence ID" value="XM_007290062.1"/>
</dbReference>
<feature type="region of interest" description="Disordered" evidence="1">
    <location>
        <begin position="130"/>
        <end position="163"/>
    </location>
</feature>
<dbReference type="InterPro" id="IPR037830">
    <property type="entry name" value="ZZZ3"/>
</dbReference>
<protein>
    <submittedName>
        <fullName evidence="2">Uncharacterized protein</fullName>
    </submittedName>
</protein>
<dbReference type="AlphaFoldDB" id="K1XDQ5"/>
<reference evidence="2 3" key="1">
    <citation type="journal article" date="2012" name="BMC Genomics">
        <title>Sequencing the genome of Marssonina brunnea reveals fungus-poplar co-evolution.</title>
        <authorList>
            <person name="Zhu S."/>
            <person name="Cao Y.-Z."/>
            <person name="Jiang C."/>
            <person name="Tan B.-Y."/>
            <person name="Wang Z."/>
            <person name="Feng S."/>
            <person name="Zhang L."/>
            <person name="Su X.-H."/>
            <person name="Brejova B."/>
            <person name="Vinar T."/>
            <person name="Xu M."/>
            <person name="Wang M.-X."/>
            <person name="Zhang S.-G."/>
            <person name="Huang M.-R."/>
            <person name="Wu R."/>
            <person name="Zhou Y."/>
        </authorList>
    </citation>
    <scope>NUCLEOTIDE SEQUENCE [LARGE SCALE GENOMIC DNA]</scope>
    <source>
        <strain evidence="2 3">MB_m1</strain>
    </source>
</reference>
<evidence type="ECO:0000313" key="2">
    <source>
        <dbReference type="EMBL" id="EKD18998.1"/>
    </source>
</evidence>
<dbReference type="HOGENOM" id="CLU_040837_0_0_1"/>
<dbReference type="eggNOG" id="ENOG502SBM6">
    <property type="taxonomic scope" value="Eukaryota"/>
</dbReference>
<dbReference type="Proteomes" id="UP000006753">
    <property type="component" value="Unassembled WGS sequence"/>
</dbReference>
<evidence type="ECO:0000256" key="1">
    <source>
        <dbReference type="SAM" id="MobiDB-lite"/>
    </source>
</evidence>
<organism evidence="2 3">
    <name type="scientific">Marssonina brunnea f. sp. multigermtubi (strain MB_m1)</name>
    <name type="common">Marssonina leaf spot fungus</name>
    <dbReference type="NCBI Taxonomy" id="1072389"/>
    <lineage>
        <taxon>Eukaryota</taxon>
        <taxon>Fungi</taxon>
        <taxon>Dikarya</taxon>
        <taxon>Ascomycota</taxon>
        <taxon>Pezizomycotina</taxon>
        <taxon>Leotiomycetes</taxon>
        <taxon>Helotiales</taxon>
        <taxon>Drepanopezizaceae</taxon>
        <taxon>Drepanopeziza</taxon>
    </lineage>
</organism>
<feature type="region of interest" description="Disordered" evidence="1">
    <location>
        <begin position="192"/>
        <end position="241"/>
    </location>
</feature>
<dbReference type="InParanoid" id="K1XDQ5"/>
<dbReference type="EMBL" id="JH921431">
    <property type="protein sequence ID" value="EKD18998.1"/>
    <property type="molecule type" value="Genomic_DNA"/>
</dbReference>
<dbReference type="OrthoDB" id="20473at2759"/>
<dbReference type="GeneID" id="18758170"/>
<gene>
    <name evidence="2" type="ORF">MBM_02235</name>
</gene>
<feature type="compositionally biased region" description="Polar residues" evidence="1">
    <location>
        <begin position="1"/>
        <end position="11"/>
    </location>
</feature>
<name>K1XDQ5_MARBU</name>